<organism evidence="2 5">
    <name type="scientific">Aliirhizobium cellulosilyticum</name>
    <dbReference type="NCBI Taxonomy" id="393664"/>
    <lineage>
        <taxon>Bacteria</taxon>
        <taxon>Pseudomonadati</taxon>
        <taxon>Pseudomonadota</taxon>
        <taxon>Alphaproteobacteria</taxon>
        <taxon>Hyphomicrobiales</taxon>
        <taxon>Rhizobiaceae</taxon>
        <taxon>Aliirhizobium</taxon>
    </lineage>
</organism>
<dbReference type="EMBL" id="JACIGW010000001">
    <property type="protein sequence ID" value="MBB4347910.1"/>
    <property type="molecule type" value="Genomic_DNA"/>
</dbReference>
<dbReference type="InterPro" id="IPR019632">
    <property type="entry name" value="DUF2497"/>
</dbReference>
<evidence type="ECO:0000313" key="2">
    <source>
        <dbReference type="EMBL" id="MBB4347910.1"/>
    </source>
</evidence>
<protein>
    <recommendedName>
        <fullName evidence="8">DUF2497 domain-containing protein</fullName>
    </recommendedName>
</protein>
<dbReference type="EMBL" id="JACIGY010000001">
    <property type="protein sequence ID" value="MBB4409696.1"/>
    <property type="molecule type" value="Genomic_DNA"/>
</dbReference>
<dbReference type="Proteomes" id="UP000576087">
    <property type="component" value="Unassembled WGS sequence"/>
</dbReference>
<evidence type="ECO:0000313" key="3">
    <source>
        <dbReference type="EMBL" id="MBB4409696.1"/>
    </source>
</evidence>
<reference evidence="5 6" key="1">
    <citation type="submission" date="2020-08" db="EMBL/GenBank/DDBJ databases">
        <title>Genomic Encyclopedia of Type Strains, Phase IV (KMG-V): Genome sequencing to study the core and pangenomes of soil and plant-associated prokaryotes.</title>
        <authorList>
            <person name="Whitman W."/>
        </authorList>
    </citation>
    <scope>NUCLEOTIDE SEQUENCE [LARGE SCALE GENOMIC DNA]</scope>
    <source>
        <strain evidence="3 6">SEMIA 444</strain>
        <strain evidence="2 5">SEMIA 448</strain>
        <strain evidence="4 7">SEMIA 452</strain>
    </source>
</reference>
<sequence>MAQPNVAREPSMEEILASIRRIIESNDPGSDAAGLHDASSTFEDDEIEDFDETAAFVPDLVANDAGLPRQPEFSIQREPVAAPAATERSLSLADVAARVRAASARHQDMAISGSGRPSDVGIPLMRDTAPPANEVPSQTVFSEPSAPVIPLPLPELRPSFEDSAIRPPVAPASVEAVKLAEEKPSQLPAISAPEAVNSDHVKPEPVVSTEVRPQAVQAGASIAMMAGLLSETAGAQVAKSFGELADVFDGLERRSVEDMTQEMLRPMLQEWLDDNLPTLVERLVREEIERVARGPRR</sequence>
<evidence type="ECO:0000313" key="4">
    <source>
        <dbReference type="EMBL" id="MBB4444383.1"/>
    </source>
</evidence>
<evidence type="ECO:0000313" key="6">
    <source>
        <dbReference type="Proteomes" id="UP000524535"/>
    </source>
</evidence>
<feature type="region of interest" description="Disordered" evidence="1">
    <location>
        <begin position="26"/>
        <end position="48"/>
    </location>
</feature>
<feature type="region of interest" description="Disordered" evidence="1">
    <location>
        <begin position="68"/>
        <end position="88"/>
    </location>
</feature>
<evidence type="ECO:0000313" key="5">
    <source>
        <dbReference type="Proteomes" id="UP000520770"/>
    </source>
</evidence>
<dbReference type="Pfam" id="PF10691">
    <property type="entry name" value="DUF2497"/>
    <property type="match status" value="1"/>
</dbReference>
<comment type="caution">
    <text evidence="2">The sequence shown here is derived from an EMBL/GenBank/DDBJ whole genome shotgun (WGS) entry which is preliminary data.</text>
</comment>
<evidence type="ECO:0008006" key="8">
    <source>
        <dbReference type="Google" id="ProtNLM"/>
    </source>
</evidence>
<dbReference type="AlphaFoldDB" id="A0A7W6S7L9"/>
<gene>
    <name evidence="3" type="ORF">GGE31_000167</name>
    <name evidence="2" type="ORF">GGE33_001618</name>
    <name evidence="4" type="ORF">GGE35_000165</name>
</gene>
<dbReference type="RefSeq" id="WP_183821908.1">
    <property type="nucleotide sequence ID" value="NZ_JACIGW010000001.1"/>
</dbReference>
<accession>A0A7W6S7L9</accession>
<dbReference type="Proteomes" id="UP000524535">
    <property type="component" value="Unassembled WGS sequence"/>
</dbReference>
<dbReference type="EMBL" id="JACIHM010000001">
    <property type="protein sequence ID" value="MBB4444383.1"/>
    <property type="molecule type" value="Genomic_DNA"/>
</dbReference>
<dbReference type="Proteomes" id="UP000520770">
    <property type="component" value="Unassembled WGS sequence"/>
</dbReference>
<keyword evidence="6" id="KW-1185">Reference proteome</keyword>
<name>A0A7W6S7L9_9HYPH</name>
<proteinExistence type="predicted"/>
<evidence type="ECO:0000313" key="7">
    <source>
        <dbReference type="Proteomes" id="UP000576087"/>
    </source>
</evidence>
<evidence type="ECO:0000256" key="1">
    <source>
        <dbReference type="SAM" id="MobiDB-lite"/>
    </source>
</evidence>